<dbReference type="SUPFAM" id="SSF48371">
    <property type="entry name" value="ARM repeat"/>
    <property type="match status" value="1"/>
</dbReference>
<comment type="caution">
    <text evidence="2">The sequence shown here is derived from an EMBL/GenBank/DDBJ whole genome shotgun (WGS) entry which is preliminary data.</text>
</comment>
<proteinExistence type="predicted"/>
<evidence type="ECO:0000259" key="1">
    <source>
        <dbReference type="SMART" id="SM00860"/>
    </source>
</evidence>
<dbReference type="AlphaFoldDB" id="A0A563EY75"/>
<dbReference type="InterPro" id="IPR018958">
    <property type="entry name" value="Knr4/Smi1-like_dom"/>
</dbReference>
<dbReference type="EMBL" id="VOBR01000006">
    <property type="protein sequence ID" value="TWP52094.1"/>
    <property type="molecule type" value="Genomic_DNA"/>
</dbReference>
<gene>
    <name evidence="2" type="ORF">FKR81_10955</name>
</gene>
<reference evidence="2 3" key="1">
    <citation type="submission" date="2019-07" db="EMBL/GenBank/DDBJ databases">
        <title>Lentzea xizangensis sp. nov., isolated from Qinghai-Tibetan Plateau Soils.</title>
        <authorList>
            <person name="Huang J."/>
        </authorList>
    </citation>
    <scope>NUCLEOTIDE SEQUENCE [LARGE SCALE GENOMIC DNA]</scope>
    <source>
        <strain evidence="2 3">FXJ1.1311</strain>
    </source>
</reference>
<dbReference type="RefSeq" id="WP_146350890.1">
    <property type="nucleotide sequence ID" value="NZ_VOBR01000006.1"/>
</dbReference>
<dbReference type="Gene3D" id="1.25.10.10">
    <property type="entry name" value="Leucine-rich Repeat Variant"/>
    <property type="match status" value="2"/>
</dbReference>
<organism evidence="2 3">
    <name type="scientific">Lentzea tibetensis</name>
    <dbReference type="NCBI Taxonomy" id="2591470"/>
    <lineage>
        <taxon>Bacteria</taxon>
        <taxon>Bacillati</taxon>
        <taxon>Actinomycetota</taxon>
        <taxon>Actinomycetes</taxon>
        <taxon>Pseudonocardiales</taxon>
        <taxon>Pseudonocardiaceae</taxon>
        <taxon>Lentzea</taxon>
    </lineage>
</organism>
<keyword evidence="3" id="KW-1185">Reference proteome</keyword>
<name>A0A563EY75_9PSEU</name>
<dbReference type="InterPro" id="IPR037883">
    <property type="entry name" value="Knr4/Smi1-like_sf"/>
</dbReference>
<feature type="domain" description="Knr4/Smi1-like" evidence="1">
    <location>
        <begin position="37"/>
        <end position="178"/>
    </location>
</feature>
<dbReference type="OrthoDB" id="1190024at2"/>
<protein>
    <recommendedName>
        <fullName evidence="1">Knr4/Smi1-like domain-containing protein</fullName>
    </recommendedName>
</protein>
<dbReference type="Proteomes" id="UP000316639">
    <property type="component" value="Unassembled WGS sequence"/>
</dbReference>
<dbReference type="InterPro" id="IPR016024">
    <property type="entry name" value="ARM-type_fold"/>
</dbReference>
<dbReference type="SUPFAM" id="SSF160631">
    <property type="entry name" value="SMI1/KNR4-like"/>
    <property type="match status" value="1"/>
</dbReference>
<accession>A0A563EY75</accession>
<sequence length="407" mass="43514">MENQISRIREKLARAAADPALLESFGAQKHSYRLNPPLAEPDVAAFESEHGIVLPAEYRRFVIELGDGGAGPSYGVAPLRESFDWDESPDGFLAAPSHFAPGIAYPVDSWSDDLDEPRQGSLAVVHHGCSDYTQLVVSGPGRGRLVTINLDGWGRPVVAEDPDFLSWYERWLDELLAGCTVTWFGRKLPGGEAELVAIAAHDPSADRRAQAAASLGLLREVGPAGAQALAAAIADPDPLVRECALGAARSRTVEACADPARVALSDPDASVRAEAIMVLRALSAADLPELARRLLSDDDPAVLRRAVTALGDLGELVVADLAPLTTRPDAEIRGSAVHALINAQDDATGLLATALDDEDHFVRIHAVQAAFRRGDRALLPLLRQRLGVETDPTVLRNLEQVVTAWTS</sequence>
<evidence type="ECO:0000313" key="3">
    <source>
        <dbReference type="Proteomes" id="UP000316639"/>
    </source>
</evidence>
<dbReference type="InterPro" id="IPR011989">
    <property type="entry name" value="ARM-like"/>
</dbReference>
<evidence type="ECO:0000313" key="2">
    <source>
        <dbReference type="EMBL" id="TWP52094.1"/>
    </source>
</evidence>
<dbReference type="SMART" id="SM00860">
    <property type="entry name" value="SMI1_KNR4"/>
    <property type="match status" value="1"/>
</dbReference>
<dbReference type="Pfam" id="PF13646">
    <property type="entry name" value="HEAT_2"/>
    <property type="match status" value="1"/>
</dbReference>